<evidence type="ECO:0000256" key="1">
    <source>
        <dbReference type="ARBA" id="ARBA00002210"/>
    </source>
</evidence>
<evidence type="ECO:0000256" key="4">
    <source>
        <dbReference type="ARBA" id="ARBA00022552"/>
    </source>
</evidence>
<dbReference type="OrthoDB" id="263560at2759"/>
<sequence length="548" mass="62294">MENHRFELLPPRSGVTLQNEKLISREVETQHHCMYKSHRLLLLQQLYRIARTRTGELQPSVDRIDIATFCVSGSTKHSTASSISIVRRSAMEEQSAPTIKVIVERILSNWAALRQAVEHGMGSSDKAREFVQLAMECQNTLTCQCIMERIFSNWHELKKAIEHGMGSYEQARSFVLYIVEIFKMNDELDVMDLSAELYDYMEGEFQIQLEDNSEKEVAQRAIRFHKLFKNNDLRSIEIENNKLPPFQPWILSNRTIRTATITRNATEEDSSDDETGGSSQSPTETSPQSSSTAMEIDEDDWSIVARRFATDFSSRRVHCRGRNARAAPYTPPTTEPARRATIYNIDIVPHKHGFKLYLLGNSASLEWNSRITELARRRPTPARSKASSSSAARNREREIGRRGERDSSRRTYCRCVRDTVCRVQCTKSIYVYRRRAVGRAAAAAAAVEAGTGARGLLSSRYLLLLRDPSTHTAHTYYIYIWAMRGDAQQYQLPPPPHDEANEANVCIYRIGYISERESLTRAGRLLTCPSKDAESSAMANALPGNQRD</sequence>
<feature type="region of interest" description="Disordered" evidence="5">
    <location>
        <begin position="376"/>
        <end position="404"/>
    </location>
</feature>
<keyword evidence="7" id="KW-1185">Reference proteome</keyword>
<feature type="compositionally biased region" description="Low complexity" evidence="5">
    <location>
        <begin position="276"/>
        <end position="292"/>
    </location>
</feature>
<dbReference type="AlphaFoldDB" id="A0A6H5J4S0"/>
<dbReference type="EMBL" id="CADCXV010001460">
    <property type="protein sequence ID" value="CAB0044485.1"/>
    <property type="molecule type" value="Genomic_DNA"/>
</dbReference>
<proteinExistence type="inferred from homology"/>
<gene>
    <name evidence="6" type="ORF">TBRA_LOCUS16073</name>
</gene>
<dbReference type="Proteomes" id="UP000479190">
    <property type="component" value="Unassembled WGS sequence"/>
</dbReference>
<comment type="similarity">
    <text evidence="2">Belongs to the TSR2 family.</text>
</comment>
<evidence type="ECO:0000256" key="5">
    <source>
        <dbReference type="SAM" id="MobiDB-lite"/>
    </source>
</evidence>
<reference evidence="6 7" key="1">
    <citation type="submission" date="2020-02" db="EMBL/GenBank/DDBJ databases">
        <authorList>
            <person name="Ferguson B K."/>
        </authorList>
    </citation>
    <scope>NUCLEOTIDE SEQUENCE [LARGE SCALE GENOMIC DNA]</scope>
</reference>
<comment type="function">
    <text evidence="1">May be involved in 20S pre-rRNA processing.</text>
</comment>
<evidence type="ECO:0000313" key="7">
    <source>
        <dbReference type="Proteomes" id="UP000479190"/>
    </source>
</evidence>
<keyword evidence="4" id="KW-0698">rRNA processing</keyword>
<name>A0A6H5J4S0_9HYME</name>
<protein>
    <recommendedName>
        <fullName evidence="3">Pre-rRNA-processing protein TSR2 homolog</fullName>
    </recommendedName>
</protein>
<organism evidence="6 7">
    <name type="scientific">Trichogramma brassicae</name>
    <dbReference type="NCBI Taxonomy" id="86971"/>
    <lineage>
        <taxon>Eukaryota</taxon>
        <taxon>Metazoa</taxon>
        <taxon>Ecdysozoa</taxon>
        <taxon>Arthropoda</taxon>
        <taxon>Hexapoda</taxon>
        <taxon>Insecta</taxon>
        <taxon>Pterygota</taxon>
        <taxon>Neoptera</taxon>
        <taxon>Endopterygota</taxon>
        <taxon>Hymenoptera</taxon>
        <taxon>Apocrita</taxon>
        <taxon>Proctotrupomorpha</taxon>
        <taxon>Chalcidoidea</taxon>
        <taxon>Trichogrammatidae</taxon>
        <taxon>Trichogramma</taxon>
    </lineage>
</organism>
<feature type="compositionally biased region" description="Basic and acidic residues" evidence="5">
    <location>
        <begin position="393"/>
        <end position="404"/>
    </location>
</feature>
<feature type="region of interest" description="Disordered" evidence="5">
    <location>
        <begin position="262"/>
        <end position="296"/>
    </location>
</feature>
<evidence type="ECO:0000256" key="3">
    <source>
        <dbReference type="ARBA" id="ARBA00017551"/>
    </source>
</evidence>
<accession>A0A6H5J4S0</accession>
<dbReference type="PANTHER" id="PTHR21250">
    <property type="entry name" value="PRE-RRNA-PROCESSING PROTEIN TSR2 HOMOLOG"/>
    <property type="match status" value="1"/>
</dbReference>
<dbReference type="InterPro" id="IPR019398">
    <property type="entry name" value="Pre-rRNA_process_TSR2"/>
</dbReference>
<evidence type="ECO:0000313" key="6">
    <source>
        <dbReference type="EMBL" id="CAB0044485.1"/>
    </source>
</evidence>
<dbReference type="Pfam" id="PF10273">
    <property type="entry name" value="WGG"/>
    <property type="match status" value="1"/>
</dbReference>
<dbReference type="GO" id="GO:0006364">
    <property type="term" value="P:rRNA processing"/>
    <property type="evidence" value="ECO:0007669"/>
    <property type="project" value="UniProtKB-KW"/>
</dbReference>
<feature type="compositionally biased region" description="Low complexity" evidence="5">
    <location>
        <begin position="381"/>
        <end position="392"/>
    </location>
</feature>
<evidence type="ECO:0000256" key="2">
    <source>
        <dbReference type="ARBA" id="ARBA00006524"/>
    </source>
</evidence>